<dbReference type="RefSeq" id="WP_144077243.1">
    <property type="nucleotide sequence ID" value="NZ_CP076130.1"/>
</dbReference>
<dbReference type="HAMAP" id="MF_00087">
    <property type="entry name" value="Glu_tRNA_reductase"/>
    <property type="match status" value="1"/>
</dbReference>
<evidence type="ECO:0000259" key="12">
    <source>
        <dbReference type="Pfam" id="PF05201"/>
    </source>
</evidence>
<dbReference type="EMBL" id="CP076130">
    <property type="protein sequence ID" value="QWG10346.1"/>
    <property type="molecule type" value="Genomic_DNA"/>
</dbReference>
<dbReference type="SUPFAM" id="SSF69742">
    <property type="entry name" value="Glutamyl tRNA-reductase catalytic, N-terminal domain"/>
    <property type="match status" value="1"/>
</dbReference>
<evidence type="ECO:0000256" key="9">
    <source>
        <dbReference type="RuleBase" id="RU000584"/>
    </source>
</evidence>
<comment type="catalytic activity">
    <reaction evidence="7 8 9">
        <text>(S)-4-amino-5-oxopentanoate + tRNA(Glu) + NADP(+) = L-glutamyl-tRNA(Glu) + NADPH + H(+)</text>
        <dbReference type="Rhea" id="RHEA:12344"/>
        <dbReference type="Rhea" id="RHEA-COMP:9663"/>
        <dbReference type="Rhea" id="RHEA-COMP:9680"/>
        <dbReference type="ChEBI" id="CHEBI:15378"/>
        <dbReference type="ChEBI" id="CHEBI:57501"/>
        <dbReference type="ChEBI" id="CHEBI:57783"/>
        <dbReference type="ChEBI" id="CHEBI:58349"/>
        <dbReference type="ChEBI" id="CHEBI:78442"/>
        <dbReference type="ChEBI" id="CHEBI:78520"/>
        <dbReference type="EC" id="1.2.1.70"/>
    </reaction>
</comment>
<dbReference type="PIRSF" id="PIRSF000445">
    <property type="entry name" value="4pyrrol_synth_GluRdtase"/>
    <property type="match status" value="1"/>
</dbReference>
<dbReference type="SUPFAM" id="SSF69075">
    <property type="entry name" value="Glutamyl tRNA-reductase dimerization domain"/>
    <property type="match status" value="1"/>
</dbReference>
<sequence>MTNDLKLFSISHKKANVIVREKFALNDLEIKQFTHKLKEVLSIHECIVLSTCNRVEVYYVGTKDKTTEILKVLCAFKCLVPSEKYYKYIESKEATDAIKHLFCTGIGLNSRLLGDLQIYGQLKSAYHLAKDENMCGTYLHRLMHTFFHFHKRVINETDFKEGITSNSYSTANLIHKESKRATDTKILIIGTGEMGSDICQYLHKLGTKNVWITNRTTSKAKEISYLYGFEFLDYATHLLNLSDFDIVISCAHHENVVYKSEHFKANPPKLIVDLCTPRTVDAKIIKLGSKLLNVDDLGLQIDYTISVRKNSIPKVEELINEEIDAFTSWLSETSFTPTVKQFKKALEELRLESLASLKKELKTSELEAVNRVSNKMIQKIIQLPTLQLKEACKKGNVATLNDALKSLFSLEEHPVLTTKI</sequence>
<dbReference type="Pfam" id="PF00745">
    <property type="entry name" value="GlutR_dimer"/>
    <property type="match status" value="1"/>
</dbReference>
<comment type="similarity">
    <text evidence="2 8 9">Belongs to the glutamyl-tRNA reductase family.</text>
</comment>
<feature type="site" description="Important for activity" evidence="8">
    <location>
        <position position="100"/>
    </location>
</feature>
<geneLocation type="plasmid" evidence="13 14">
    <name>p1</name>
</geneLocation>
<evidence type="ECO:0000256" key="1">
    <source>
        <dbReference type="ARBA" id="ARBA00005059"/>
    </source>
</evidence>
<dbReference type="InterPro" id="IPR036291">
    <property type="entry name" value="NAD(P)-bd_dom_sf"/>
</dbReference>
<evidence type="ECO:0000256" key="4">
    <source>
        <dbReference type="ARBA" id="ARBA00022857"/>
    </source>
</evidence>
<dbReference type="NCBIfam" id="TIGR01035">
    <property type="entry name" value="hemA"/>
    <property type="match status" value="1"/>
</dbReference>
<evidence type="ECO:0000256" key="3">
    <source>
        <dbReference type="ARBA" id="ARBA00012970"/>
    </source>
</evidence>
<gene>
    <name evidence="8 13" type="primary">hemA</name>
    <name evidence="13" type="ORF">KM029_25560</name>
</gene>
<feature type="active site" description="Nucleophile" evidence="8">
    <location>
        <position position="52"/>
    </location>
</feature>
<evidence type="ECO:0000313" key="13">
    <source>
        <dbReference type="EMBL" id="QWG10346.1"/>
    </source>
</evidence>
<evidence type="ECO:0000313" key="14">
    <source>
        <dbReference type="Proteomes" id="UP000682802"/>
    </source>
</evidence>
<feature type="domain" description="Glutamyl-tRNA reductase N-terminal" evidence="12">
    <location>
        <begin position="9"/>
        <end position="157"/>
    </location>
</feature>
<dbReference type="Pfam" id="PF05201">
    <property type="entry name" value="GlutR_N"/>
    <property type="match status" value="1"/>
</dbReference>
<comment type="domain">
    <text evidence="8">Possesses an unusual extended V-shaped dimeric structure with each monomer consisting of three distinct domains arranged along a curved 'spinal' alpha-helix. The N-terminal catalytic domain specifically recognizes the glutamate moiety of the substrate. The second domain is the NADPH-binding domain, and the third C-terminal domain is responsible for dimerization.</text>
</comment>
<feature type="domain" description="Tetrapyrrole biosynthesis glutamyl-tRNA reductase dimerisation" evidence="10">
    <location>
        <begin position="314"/>
        <end position="410"/>
    </location>
</feature>
<keyword evidence="6 8" id="KW-0627">Porphyrin biosynthesis</keyword>
<evidence type="ECO:0000259" key="10">
    <source>
        <dbReference type="Pfam" id="PF00745"/>
    </source>
</evidence>
<protein>
    <recommendedName>
        <fullName evidence="3 8">Glutamyl-tRNA reductase</fullName>
        <shortName evidence="8">GluTR</shortName>
        <ecNumber evidence="3 8">1.2.1.70</ecNumber>
    </recommendedName>
</protein>
<evidence type="ECO:0000256" key="8">
    <source>
        <dbReference type="HAMAP-Rule" id="MF_00087"/>
    </source>
</evidence>
<keyword evidence="13" id="KW-0614">Plasmid</keyword>
<dbReference type="PANTHER" id="PTHR43013">
    <property type="entry name" value="GLUTAMYL-TRNA REDUCTASE"/>
    <property type="match status" value="1"/>
</dbReference>
<dbReference type="GO" id="GO:0008883">
    <property type="term" value="F:glutamyl-tRNA reductase activity"/>
    <property type="evidence" value="ECO:0007669"/>
    <property type="project" value="UniProtKB-EC"/>
</dbReference>
<dbReference type="Proteomes" id="UP000682802">
    <property type="component" value="Plasmid p1"/>
</dbReference>
<dbReference type="EC" id="1.2.1.70" evidence="3 8"/>
<evidence type="ECO:0000256" key="7">
    <source>
        <dbReference type="ARBA" id="ARBA00047464"/>
    </source>
</evidence>
<reference evidence="13 14" key="1">
    <citation type="submission" date="2021-05" db="EMBL/GenBank/DDBJ databases">
        <title>Comparative genomic studies on the polysaccharide-degrading batcterial strains of the Flammeovirga genus.</title>
        <authorList>
            <person name="Zewei F."/>
            <person name="Zheng Z."/>
            <person name="Yu L."/>
            <person name="Ruyue G."/>
            <person name="Yanhong M."/>
            <person name="Yuanyuan C."/>
            <person name="Jingyan G."/>
            <person name="Wenjun H."/>
        </authorList>
    </citation>
    <scope>NUCLEOTIDE SEQUENCE [LARGE SCALE GENOMIC DNA]</scope>
    <source>
        <strain evidence="13 14">YS10</strain>
        <plasmid evidence="13 14">p1</plasmid>
    </source>
</reference>
<feature type="binding site" evidence="8">
    <location>
        <begin position="190"/>
        <end position="195"/>
    </location>
    <ligand>
        <name>NADP(+)</name>
        <dbReference type="ChEBI" id="CHEBI:58349"/>
    </ligand>
</feature>
<evidence type="ECO:0000256" key="2">
    <source>
        <dbReference type="ARBA" id="ARBA00005916"/>
    </source>
</evidence>
<comment type="miscellaneous">
    <text evidence="8">During catalysis, the active site Cys acts as a nucleophile attacking the alpha-carbonyl group of tRNA-bound glutamate with the formation of a thioester intermediate between enzyme and glutamate, and the concomitant release of tRNA(Glu). The thioester intermediate is finally reduced by direct hydride transfer from NADPH, to form the product GSA.</text>
</comment>
<accession>A0ABX8H3E5</accession>
<dbReference type="Gene3D" id="3.40.50.720">
    <property type="entry name" value="NAD(P)-binding Rossmann-like Domain"/>
    <property type="match status" value="1"/>
</dbReference>
<comment type="function">
    <text evidence="8">Catalyzes the NADPH-dependent reduction of glutamyl-tRNA(Glu) to glutamate 1-semialdehyde (GSA).</text>
</comment>
<keyword evidence="5 8" id="KW-0560">Oxidoreductase</keyword>
<keyword evidence="14" id="KW-1185">Reference proteome</keyword>
<comment type="subunit">
    <text evidence="8">Homodimer.</text>
</comment>
<dbReference type="InterPro" id="IPR006151">
    <property type="entry name" value="Shikm_DH/Glu-tRNA_Rdtase"/>
</dbReference>
<dbReference type="InterPro" id="IPR036343">
    <property type="entry name" value="GluRdtase_N_sf"/>
</dbReference>
<name>A0ABX8H3E5_9BACT</name>
<feature type="domain" description="Quinate/shikimate 5-dehydrogenase/glutamyl-tRNA reductase" evidence="11">
    <location>
        <begin position="175"/>
        <end position="297"/>
    </location>
</feature>
<comment type="pathway">
    <text evidence="1 8 9">Porphyrin-containing compound metabolism; protoporphyrin-IX biosynthesis; 5-aminolevulinate from L-glutamyl-tRNA(Glu): step 1/2.</text>
</comment>
<dbReference type="InterPro" id="IPR015895">
    <property type="entry name" value="4pyrrol_synth_GluRdtase_N"/>
</dbReference>
<dbReference type="InterPro" id="IPR015896">
    <property type="entry name" value="4pyrrol_synth_GluRdtase_dimer"/>
</dbReference>
<dbReference type="Pfam" id="PF01488">
    <property type="entry name" value="Shikimate_DH"/>
    <property type="match status" value="1"/>
</dbReference>
<organism evidence="13 14">
    <name type="scientific">Flammeovirga kamogawensis</name>
    <dbReference type="NCBI Taxonomy" id="373891"/>
    <lineage>
        <taxon>Bacteria</taxon>
        <taxon>Pseudomonadati</taxon>
        <taxon>Bacteroidota</taxon>
        <taxon>Cytophagia</taxon>
        <taxon>Cytophagales</taxon>
        <taxon>Flammeovirgaceae</taxon>
        <taxon>Flammeovirga</taxon>
    </lineage>
</organism>
<feature type="binding site" evidence="8">
    <location>
        <position position="110"/>
    </location>
    <ligand>
        <name>substrate</name>
    </ligand>
</feature>
<proteinExistence type="inferred from homology"/>
<dbReference type="Gene3D" id="3.30.460.30">
    <property type="entry name" value="Glutamyl-tRNA reductase, N-terminal domain"/>
    <property type="match status" value="1"/>
</dbReference>
<dbReference type="SUPFAM" id="SSF51735">
    <property type="entry name" value="NAD(P)-binding Rossmann-fold domains"/>
    <property type="match status" value="1"/>
</dbReference>
<feature type="binding site" evidence="8">
    <location>
        <begin position="115"/>
        <end position="117"/>
    </location>
    <ligand>
        <name>substrate</name>
    </ligand>
</feature>
<feature type="binding site" evidence="8">
    <location>
        <begin position="51"/>
        <end position="54"/>
    </location>
    <ligand>
        <name>substrate</name>
    </ligand>
</feature>
<evidence type="ECO:0000256" key="5">
    <source>
        <dbReference type="ARBA" id="ARBA00023002"/>
    </source>
</evidence>
<dbReference type="PANTHER" id="PTHR43013:SF1">
    <property type="entry name" value="GLUTAMYL-TRNA REDUCTASE"/>
    <property type="match status" value="1"/>
</dbReference>
<dbReference type="InterPro" id="IPR000343">
    <property type="entry name" value="4pyrrol_synth_GluRdtase"/>
</dbReference>
<keyword evidence="4 8" id="KW-0521">NADP</keyword>
<evidence type="ECO:0000256" key="6">
    <source>
        <dbReference type="ARBA" id="ARBA00023244"/>
    </source>
</evidence>
<dbReference type="InterPro" id="IPR036453">
    <property type="entry name" value="GluRdtase_dimer_dom_sf"/>
</dbReference>
<feature type="binding site" evidence="8">
    <location>
        <position position="121"/>
    </location>
    <ligand>
        <name>substrate</name>
    </ligand>
</feature>
<evidence type="ECO:0000259" key="11">
    <source>
        <dbReference type="Pfam" id="PF01488"/>
    </source>
</evidence>